<evidence type="ECO:0000259" key="18">
    <source>
        <dbReference type="Pfam" id="PF22700"/>
    </source>
</evidence>
<dbReference type="GO" id="GO:0019287">
    <property type="term" value="P:isopentenyl diphosphate biosynthetic process, mevalonate pathway"/>
    <property type="evidence" value="ECO:0007669"/>
    <property type="project" value="UniProtKB-UniRule"/>
</dbReference>
<dbReference type="AlphaFoldDB" id="A0A564Y6T5"/>
<evidence type="ECO:0000256" key="8">
    <source>
        <dbReference type="ARBA" id="ARBA00022955"/>
    </source>
</evidence>
<dbReference type="GO" id="GO:0006695">
    <property type="term" value="P:cholesterol biosynthetic process"/>
    <property type="evidence" value="ECO:0007669"/>
    <property type="project" value="UniProtKB-UniPathway"/>
</dbReference>
<evidence type="ECO:0000256" key="3">
    <source>
        <dbReference type="ARBA" id="ARBA00012296"/>
    </source>
</evidence>
<keyword evidence="8 16" id="KW-0752">Steroid biosynthesis</keyword>
<dbReference type="PANTHER" id="PTHR10977:SF3">
    <property type="entry name" value="DIPHOSPHOMEVALONATE DECARBOXYLASE"/>
    <property type="match status" value="1"/>
</dbReference>
<evidence type="ECO:0000256" key="14">
    <source>
        <dbReference type="ARBA" id="ARBA00048154"/>
    </source>
</evidence>
<dbReference type="Pfam" id="PF18376">
    <property type="entry name" value="MDD_C"/>
    <property type="match status" value="1"/>
</dbReference>
<accession>A0A564Y6T5</accession>
<keyword evidence="5 16" id="KW-0444">Lipid biosynthesis</keyword>
<keyword evidence="16" id="KW-0152">Cholesterol biosynthesis</keyword>
<keyword evidence="20" id="KW-1185">Reference proteome</keyword>
<evidence type="ECO:0000256" key="9">
    <source>
        <dbReference type="ARBA" id="ARBA00023011"/>
    </source>
</evidence>
<name>A0A564Y6T5_HYMDI</name>
<dbReference type="InterPro" id="IPR014721">
    <property type="entry name" value="Ribsml_uS5_D2-typ_fold_subgr"/>
</dbReference>
<evidence type="ECO:0000256" key="11">
    <source>
        <dbReference type="ARBA" id="ARBA00023166"/>
    </source>
</evidence>
<evidence type="ECO:0000313" key="20">
    <source>
        <dbReference type="Proteomes" id="UP000321570"/>
    </source>
</evidence>
<evidence type="ECO:0000256" key="7">
    <source>
        <dbReference type="ARBA" id="ARBA00022840"/>
    </source>
</evidence>
<evidence type="ECO:0000256" key="12">
    <source>
        <dbReference type="ARBA" id="ARBA00023221"/>
    </source>
</evidence>
<evidence type="ECO:0000259" key="17">
    <source>
        <dbReference type="Pfam" id="PF18376"/>
    </source>
</evidence>
<comment type="function">
    <text evidence="1 16">Catalyzes the ATP dependent decarboxylation of (R)-5-diphosphomevalonate to form isopentenyl diphosphate (IPP). Functions in the mevalonate (MVA) pathway leading to isopentenyl diphosphate (IPP), a key precursor for the biosynthesis of isoprenoids and sterol synthesis.</text>
</comment>
<sequence length="389" mass="43287">MVEVIAPINIALLKYWGKSDIMNIEPVTDSISLTLSSEHLHSRTIISLIDDDRHIFRLNGKSHPLTARMKDVIINCQLRAMQKGTFNRSKHLCIESSNNFPTAAGLASSASGFASMAFGLSNLYQLDCDVASLARRGSGSACRSIFGGIVYWKAPASESERYSPCVRQLFLHTHWPDLRILICVSSSQKKSVPSSVAMRRTTVTSPLFQEARAKVVKERVPQFIHAFQCRDFELLAELTMRESNELHAVCLDSWPPVIYLDATSFAIMEFVHTLNNNAGRNMLAYTFDAGPNAFILTQANDAAVVLTLLSECFGSPSHGLEDANGLEIKRERIETPENRYFEVRGISCYDSVNLTDNRDLLKGLPKRPGAIEYIISTKMGQGPQVVRKI</sequence>
<evidence type="ECO:0000256" key="6">
    <source>
        <dbReference type="ARBA" id="ARBA00022741"/>
    </source>
</evidence>
<evidence type="ECO:0000256" key="10">
    <source>
        <dbReference type="ARBA" id="ARBA00023098"/>
    </source>
</evidence>
<keyword evidence="16" id="KW-0153">Cholesterol metabolism</keyword>
<dbReference type="NCBIfam" id="TIGR01240">
    <property type="entry name" value="mevDPdecarb"/>
    <property type="match status" value="1"/>
</dbReference>
<dbReference type="PIRSF" id="PIRSF015950">
    <property type="entry name" value="Mev_P_decrbx"/>
    <property type="match status" value="1"/>
</dbReference>
<keyword evidence="7 15" id="KW-0067">ATP-binding</keyword>
<keyword evidence="11 16" id="KW-1207">Sterol metabolism</keyword>
<keyword evidence="13 15" id="KW-0456">Lyase</keyword>
<dbReference type="Proteomes" id="UP000321570">
    <property type="component" value="Unassembled WGS sequence"/>
</dbReference>
<dbReference type="GO" id="GO:0005829">
    <property type="term" value="C:cytosol"/>
    <property type="evidence" value="ECO:0007669"/>
    <property type="project" value="InterPro"/>
</dbReference>
<gene>
    <name evidence="19" type="ORF">WMSIL1_LOCUS3258</name>
</gene>
<dbReference type="EC" id="4.1.1.33" evidence="3 15"/>
<dbReference type="Gene3D" id="3.30.70.890">
    <property type="entry name" value="GHMP kinase, C-terminal domain"/>
    <property type="match status" value="1"/>
</dbReference>
<evidence type="ECO:0000313" key="19">
    <source>
        <dbReference type="EMBL" id="VUZ42488.1"/>
    </source>
</evidence>
<reference evidence="19 20" key="1">
    <citation type="submission" date="2019-07" db="EMBL/GenBank/DDBJ databases">
        <authorList>
            <person name="Jastrzebski P J."/>
            <person name="Paukszto L."/>
            <person name="Jastrzebski P J."/>
        </authorList>
    </citation>
    <scope>NUCLEOTIDE SEQUENCE [LARGE SCALE GENOMIC DNA]</scope>
    <source>
        <strain evidence="19 20">WMS-il1</strain>
    </source>
</reference>
<dbReference type="GO" id="GO:0004163">
    <property type="term" value="F:diphosphomevalonate decarboxylase activity"/>
    <property type="evidence" value="ECO:0007669"/>
    <property type="project" value="UniProtKB-UniRule"/>
</dbReference>
<comment type="pathway">
    <text evidence="16">Steroid biosynthesis; cholesterol biosynthesis.</text>
</comment>
<keyword evidence="9 16" id="KW-0756">Sterol biosynthesis</keyword>
<keyword evidence="6 15" id="KW-0547">Nucleotide-binding</keyword>
<dbReference type="InterPro" id="IPR053859">
    <property type="entry name" value="MVD-like_N"/>
</dbReference>
<evidence type="ECO:0000256" key="5">
    <source>
        <dbReference type="ARBA" id="ARBA00022516"/>
    </source>
</evidence>
<dbReference type="InterPro" id="IPR036554">
    <property type="entry name" value="GHMP_kinase_C_sf"/>
</dbReference>
<dbReference type="Gene3D" id="3.30.230.10">
    <property type="match status" value="1"/>
</dbReference>
<dbReference type="EMBL" id="CABIJS010000089">
    <property type="protein sequence ID" value="VUZ42488.1"/>
    <property type="molecule type" value="Genomic_DNA"/>
</dbReference>
<protein>
    <recommendedName>
        <fullName evidence="4 15">Diphosphomevalonate decarboxylase</fullName>
        <ecNumber evidence="3 15">4.1.1.33</ecNumber>
    </recommendedName>
</protein>
<feature type="domain" description="Mvd1 C-terminal" evidence="17">
    <location>
        <begin position="180"/>
        <end position="386"/>
    </location>
</feature>
<dbReference type="InterPro" id="IPR041431">
    <property type="entry name" value="Mvd1_C"/>
</dbReference>
<evidence type="ECO:0000256" key="2">
    <source>
        <dbReference type="ARBA" id="ARBA00008831"/>
    </source>
</evidence>
<evidence type="ECO:0000256" key="1">
    <source>
        <dbReference type="ARBA" id="ARBA00003812"/>
    </source>
</evidence>
<dbReference type="InterPro" id="IPR029765">
    <property type="entry name" value="Mev_diP_decarb"/>
</dbReference>
<evidence type="ECO:0000256" key="16">
    <source>
        <dbReference type="RuleBase" id="RU363086"/>
    </source>
</evidence>
<evidence type="ECO:0000256" key="15">
    <source>
        <dbReference type="PIRNR" id="PIRNR015950"/>
    </source>
</evidence>
<comment type="catalytic activity">
    <reaction evidence="14 15 16">
        <text>(R)-5-diphosphomevalonate + ATP = isopentenyl diphosphate + ADP + phosphate + CO2</text>
        <dbReference type="Rhea" id="RHEA:23732"/>
        <dbReference type="ChEBI" id="CHEBI:16526"/>
        <dbReference type="ChEBI" id="CHEBI:30616"/>
        <dbReference type="ChEBI" id="CHEBI:43474"/>
        <dbReference type="ChEBI" id="CHEBI:57557"/>
        <dbReference type="ChEBI" id="CHEBI:128769"/>
        <dbReference type="ChEBI" id="CHEBI:456216"/>
        <dbReference type="EC" id="4.1.1.33"/>
    </reaction>
</comment>
<feature type="domain" description="Diphosphomevalonate decarboxylase-like N-terminal" evidence="18">
    <location>
        <begin position="6"/>
        <end position="159"/>
    </location>
</feature>
<dbReference type="PANTHER" id="PTHR10977">
    <property type="entry name" value="DIPHOSPHOMEVALONATE DECARBOXYLASE"/>
    <property type="match status" value="1"/>
</dbReference>
<evidence type="ECO:0000256" key="4">
    <source>
        <dbReference type="ARBA" id="ARBA00019335"/>
    </source>
</evidence>
<dbReference type="UniPathway" id="UPA00063"/>
<proteinExistence type="inferred from homology"/>
<keyword evidence="12 16" id="KW-0753">Steroid metabolism</keyword>
<evidence type="ECO:0000256" key="13">
    <source>
        <dbReference type="ARBA" id="ARBA00023239"/>
    </source>
</evidence>
<dbReference type="SUPFAM" id="SSF54211">
    <property type="entry name" value="Ribosomal protein S5 domain 2-like"/>
    <property type="match status" value="1"/>
</dbReference>
<keyword evidence="10 15" id="KW-0443">Lipid metabolism</keyword>
<dbReference type="InterPro" id="IPR020568">
    <property type="entry name" value="Ribosomal_Su5_D2-typ_SF"/>
</dbReference>
<dbReference type="InterPro" id="IPR005935">
    <property type="entry name" value="Mev_decarb"/>
</dbReference>
<organism evidence="19 20">
    <name type="scientific">Hymenolepis diminuta</name>
    <name type="common">Rat tapeworm</name>
    <dbReference type="NCBI Taxonomy" id="6216"/>
    <lineage>
        <taxon>Eukaryota</taxon>
        <taxon>Metazoa</taxon>
        <taxon>Spiralia</taxon>
        <taxon>Lophotrochozoa</taxon>
        <taxon>Platyhelminthes</taxon>
        <taxon>Cestoda</taxon>
        <taxon>Eucestoda</taxon>
        <taxon>Cyclophyllidea</taxon>
        <taxon>Hymenolepididae</taxon>
        <taxon>Hymenolepis</taxon>
    </lineage>
</organism>
<dbReference type="Pfam" id="PF22700">
    <property type="entry name" value="MVD-like_N"/>
    <property type="match status" value="1"/>
</dbReference>
<dbReference type="SUPFAM" id="SSF55060">
    <property type="entry name" value="GHMP Kinase, C-terminal domain"/>
    <property type="match status" value="1"/>
</dbReference>
<comment type="similarity">
    <text evidence="2 15 16">Belongs to the diphosphomevalonate decarboxylase family.</text>
</comment>
<dbReference type="GO" id="GO:0005524">
    <property type="term" value="F:ATP binding"/>
    <property type="evidence" value="ECO:0007669"/>
    <property type="project" value="UniProtKB-UniRule"/>
</dbReference>